<dbReference type="Gene3D" id="3.40.390.30">
    <property type="entry name" value="Metalloproteases ('zincins'), catalytic domain"/>
    <property type="match status" value="1"/>
</dbReference>
<accession>A0A1F5WS76</accession>
<dbReference type="EC" id="3.1.-.-" evidence="7"/>
<keyword evidence="7" id="KW-0963">Cytoplasm</keyword>
<evidence type="ECO:0000256" key="3">
    <source>
        <dbReference type="ARBA" id="ARBA00022723"/>
    </source>
</evidence>
<evidence type="ECO:0000256" key="5">
    <source>
        <dbReference type="ARBA" id="ARBA00022801"/>
    </source>
</evidence>
<dbReference type="EMBL" id="MFHI01000027">
    <property type="protein sequence ID" value="OGF78484.1"/>
    <property type="molecule type" value="Genomic_DNA"/>
</dbReference>
<evidence type="ECO:0000256" key="2">
    <source>
        <dbReference type="ARBA" id="ARBA00022722"/>
    </source>
</evidence>
<evidence type="ECO:0000256" key="6">
    <source>
        <dbReference type="ARBA" id="ARBA00022833"/>
    </source>
</evidence>
<feature type="binding site" evidence="7">
    <location>
        <position position="98"/>
    </location>
    <ligand>
        <name>Zn(2+)</name>
        <dbReference type="ChEBI" id="CHEBI:29105"/>
        <note>catalytic</note>
    </ligand>
</feature>
<dbReference type="AlphaFoldDB" id="A0A1F5WS76"/>
<evidence type="ECO:0000313" key="9">
    <source>
        <dbReference type="Proteomes" id="UP000178425"/>
    </source>
</evidence>
<comment type="function">
    <text evidence="7">Single strand-specific metallo-endoribonuclease involved in late-stage 70S ribosome quality control and in maturation of the 3' terminus of the 16S rRNA.</text>
</comment>
<organism evidence="8 9">
    <name type="scientific">Candidatus Giovannonibacteria bacterium RIFCSPHIGHO2_02_43_13</name>
    <dbReference type="NCBI Taxonomy" id="1798330"/>
    <lineage>
        <taxon>Bacteria</taxon>
        <taxon>Candidatus Giovannoniibacteriota</taxon>
    </lineage>
</organism>
<proteinExistence type="inferred from homology"/>
<dbReference type="InterPro" id="IPR023091">
    <property type="entry name" value="MetalPrtase_cat_dom_sf_prd"/>
</dbReference>
<dbReference type="GO" id="GO:0004222">
    <property type="term" value="F:metalloendopeptidase activity"/>
    <property type="evidence" value="ECO:0007669"/>
    <property type="project" value="InterPro"/>
</dbReference>
<evidence type="ECO:0000256" key="7">
    <source>
        <dbReference type="HAMAP-Rule" id="MF_00009"/>
    </source>
</evidence>
<dbReference type="SUPFAM" id="SSF55486">
    <property type="entry name" value="Metalloproteases ('zincins'), catalytic domain"/>
    <property type="match status" value="1"/>
</dbReference>
<dbReference type="HAMAP" id="MF_00009">
    <property type="entry name" value="Endoribonucl_YbeY"/>
    <property type="match status" value="1"/>
</dbReference>
<keyword evidence="3 7" id="KW-0479">Metal-binding</keyword>
<reference evidence="8 9" key="1">
    <citation type="journal article" date="2016" name="Nat. Commun.">
        <title>Thousands of microbial genomes shed light on interconnected biogeochemical processes in an aquifer system.</title>
        <authorList>
            <person name="Anantharaman K."/>
            <person name="Brown C.T."/>
            <person name="Hug L.A."/>
            <person name="Sharon I."/>
            <person name="Castelle C.J."/>
            <person name="Probst A.J."/>
            <person name="Thomas B.C."/>
            <person name="Singh A."/>
            <person name="Wilkins M.J."/>
            <person name="Karaoz U."/>
            <person name="Brodie E.L."/>
            <person name="Williams K.H."/>
            <person name="Hubbard S.S."/>
            <person name="Banfield J.F."/>
        </authorList>
    </citation>
    <scope>NUCLEOTIDE SEQUENCE [LARGE SCALE GENOMIC DNA]</scope>
</reference>
<comment type="similarity">
    <text evidence="1 7">Belongs to the endoribonuclease YbeY family.</text>
</comment>
<feature type="binding site" evidence="7">
    <location>
        <position position="104"/>
    </location>
    <ligand>
        <name>Zn(2+)</name>
        <dbReference type="ChEBI" id="CHEBI:29105"/>
        <note>catalytic</note>
    </ligand>
</feature>
<dbReference type="GO" id="GO:0008270">
    <property type="term" value="F:zinc ion binding"/>
    <property type="evidence" value="ECO:0007669"/>
    <property type="project" value="UniProtKB-UniRule"/>
</dbReference>
<keyword evidence="2 7" id="KW-0540">Nuclease</keyword>
<dbReference type="PANTHER" id="PTHR46986:SF1">
    <property type="entry name" value="ENDORIBONUCLEASE YBEY, CHLOROPLASTIC"/>
    <property type="match status" value="1"/>
</dbReference>
<evidence type="ECO:0000313" key="8">
    <source>
        <dbReference type="EMBL" id="OGF78484.1"/>
    </source>
</evidence>
<protein>
    <recommendedName>
        <fullName evidence="7">Endoribonuclease YbeY</fullName>
        <ecNumber evidence="7">3.1.-.-</ecNumber>
    </recommendedName>
</protein>
<dbReference type="PANTHER" id="PTHR46986">
    <property type="entry name" value="ENDORIBONUCLEASE YBEY, CHLOROPLASTIC"/>
    <property type="match status" value="1"/>
</dbReference>
<evidence type="ECO:0000256" key="4">
    <source>
        <dbReference type="ARBA" id="ARBA00022759"/>
    </source>
</evidence>
<comment type="caution">
    <text evidence="8">The sequence shown here is derived from an EMBL/GenBank/DDBJ whole genome shotgun (WGS) entry which is preliminary data.</text>
</comment>
<keyword evidence="4 7" id="KW-0255">Endonuclease</keyword>
<feature type="binding site" evidence="7">
    <location>
        <position position="94"/>
    </location>
    <ligand>
        <name>Zn(2+)</name>
        <dbReference type="ChEBI" id="CHEBI:29105"/>
        <note>catalytic</note>
    </ligand>
</feature>
<sequence length="123" mass="14704">MIEFRNLTKKRINTAEFKELYNKIFPPKHPESSRKFELSVVFAQPHFMRRLNKQYRNKNKTANVLSFTLEKGKVGPSEIFLNIKEKKLPYLFLHGMLHLKGYDHVKKSDARKMEKLEQKILNK</sequence>
<gene>
    <name evidence="7" type="primary">ybeY</name>
    <name evidence="8" type="ORF">A2W54_04015</name>
</gene>
<dbReference type="Proteomes" id="UP000178425">
    <property type="component" value="Unassembled WGS sequence"/>
</dbReference>
<evidence type="ECO:0000256" key="1">
    <source>
        <dbReference type="ARBA" id="ARBA00010875"/>
    </source>
</evidence>
<comment type="cofactor">
    <cofactor evidence="7">
        <name>Zn(2+)</name>
        <dbReference type="ChEBI" id="CHEBI:29105"/>
    </cofactor>
    <text evidence="7">Binds 1 zinc ion.</text>
</comment>
<dbReference type="GO" id="GO:0004521">
    <property type="term" value="F:RNA endonuclease activity"/>
    <property type="evidence" value="ECO:0007669"/>
    <property type="project" value="UniProtKB-UniRule"/>
</dbReference>
<dbReference type="Pfam" id="PF02130">
    <property type="entry name" value="YbeY"/>
    <property type="match status" value="2"/>
</dbReference>
<comment type="subcellular location">
    <subcellularLocation>
        <location evidence="7">Cytoplasm</location>
    </subcellularLocation>
</comment>
<keyword evidence="7" id="KW-0690">Ribosome biogenesis</keyword>
<keyword evidence="6 7" id="KW-0862">Zinc</keyword>
<dbReference type="InterPro" id="IPR002036">
    <property type="entry name" value="YbeY"/>
</dbReference>
<keyword evidence="7" id="KW-0698">rRNA processing</keyword>
<keyword evidence="5 7" id="KW-0378">Hydrolase</keyword>
<dbReference type="GO" id="GO:0006364">
    <property type="term" value="P:rRNA processing"/>
    <property type="evidence" value="ECO:0007669"/>
    <property type="project" value="UniProtKB-UniRule"/>
</dbReference>
<name>A0A1F5WS76_9BACT</name>
<dbReference type="GO" id="GO:0005737">
    <property type="term" value="C:cytoplasm"/>
    <property type="evidence" value="ECO:0007669"/>
    <property type="project" value="UniProtKB-SubCell"/>
</dbReference>